<organism evidence="1 2">
    <name type="scientific">Trema orientale</name>
    <name type="common">Charcoal tree</name>
    <name type="synonym">Celtis orientalis</name>
    <dbReference type="NCBI Taxonomy" id="63057"/>
    <lineage>
        <taxon>Eukaryota</taxon>
        <taxon>Viridiplantae</taxon>
        <taxon>Streptophyta</taxon>
        <taxon>Embryophyta</taxon>
        <taxon>Tracheophyta</taxon>
        <taxon>Spermatophyta</taxon>
        <taxon>Magnoliopsida</taxon>
        <taxon>eudicotyledons</taxon>
        <taxon>Gunneridae</taxon>
        <taxon>Pentapetalae</taxon>
        <taxon>rosids</taxon>
        <taxon>fabids</taxon>
        <taxon>Rosales</taxon>
        <taxon>Cannabaceae</taxon>
        <taxon>Trema</taxon>
    </lineage>
</organism>
<accession>A0A2P5ERG5</accession>
<dbReference type="Proteomes" id="UP000237000">
    <property type="component" value="Unassembled WGS sequence"/>
</dbReference>
<keyword evidence="2" id="KW-1185">Reference proteome</keyword>
<proteinExistence type="predicted"/>
<evidence type="ECO:0000313" key="1">
    <source>
        <dbReference type="EMBL" id="PON88112.1"/>
    </source>
</evidence>
<name>A0A2P5ERG5_TREOI</name>
<dbReference type="AlphaFoldDB" id="A0A2P5ERG5"/>
<protein>
    <submittedName>
        <fullName evidence="1">Uncharacterized protein</fullName>
    </submittedName>
</protein>
<dbReference type="OrthoDB" id="10305812at2759"/>
<evidence type="ECO:0000313" key="2">
    <source>
        <dbReference type="Proteomes" id="UP000237000"/>
    </source>
</evidence>
<gene>
    <name evidence="1" type="ORF">TorRG33x02_161380</name>
</gene>
<dbReference type="EMBL" id="JXTC01000109">
    <property type="protein sequence ID" value="PON88112.1"/>
    <property type="molecule type" value="Genomic_DNA"/>
</dbReference>
<dbReference type="InParanoid" id="A0A2P5ERG5"/>
<comment type="caution">
    <text evidence="1">The sequence shown here is derived from an EMBL/GenBank/DDBJ whole genome shotgun (WGS) entry which is preliminary data.</text>
</comment>
<reference evidence="2" key="1">
    <citation type="submission" date="2016-06" db="EMBL/GenBank/DDBJ databases">
        <title>Parallel loss of symbiosis genes in relatives of nitrogen-fixing non-legume Parasponia.</title>
        <authorList>
            <person name="Van Velzen R."/>
            <person name="Holmer R."/>
            <person name="Bu F."/>
            <person name="Rutten L."/>
            <person name="Van Zeijl A."/>
            <person name="Liu W."/>
            <person name="Santuari L."/>
            <person name="Cao Q."/>
            <person name="Sharma T."/>
            <person name="Shen D."/>
            <person name="Roswanjaya Y."/>
            <person name="Wardhani T."/>
            <person name="Kalhor M.S."/>
            <person name="Jansen J."/>
            <person name="Van den Hoogen J."/>
            <person name="Gungor B."/>
            <person name="Hartog M."/>
            <person name="Hontelez J."/>
            <person name="Verver J."/>
            <person name="Yang W.-C."/>
            <person name="Schijlen E."/>
            <person name="Repin R."/>
            <person name="Schilthuizen M."/>
            <person name="Schranz E."/>
            <person name="Heidstra R."/>
            <person name="Miyata K."/>
            <person name="Fedorova E."/>
            <person name="Kohlen W."/>
            <person name="Bisseling T."/>
            <person name="Smit S."/>
            <person name="Geurts R."/>
        </authorList>
    </citation>
    <scope>NUCLEOTIDE SEQUENCE [LARGE SCALE GENOMIC DNA]</scope>
    <source>
        <strain evidence="2">cv. RG33-2</strain>
    </source>
</reference>
<sequence length="94" mass="10433">MAEFLTLTTNVKSLNEEVICFSEVQVGAVLYSHSKNGSVIFIFNVVIDISLEARGVQIHASSWGLPVTSRQPIRLAIGPHRERTMRLAPFRSGH</sequence>